<dbReference type="PRINTS" id="PR00696">
    <property type="entry name" value="RSOLVASERUVC"/>
</dbReference>
<name>A0AAE8YUX5_9CAUD</name>
<evidence type="ECO:0000256" key="7">
    <source>
        <dbReference type="ARBA" id="ARBA00022801"/>
    </source>
</evidence>
<dbReference type="GO" id="GO:0006310">
    <property type="term" value="P:DNA recombination"/>
    <property type="evidence" value="ECO:0007669"/>
    <property type="project" value="UniProtKB-KW"/>
</dbReference>
<accession>A0AAE8YUX5</accession>
<keyword evidence="13" id="KW-1185">Reference proteome</keyword>
<evidence type="ECO:0000256" key="5">
    <source>
        <dbReference type="ARBA" id="ARBA00022759"/>
    </source>
</evidence>
<dbReference type="GO" id="GO:0016787">
    <property type="term" value="F:hydrolase activity"/>
    <property type="evidence" value="ECO:0007669"/>
    <property type="project" value="UniProtKB-KW"/>
</dbReference>
<evidence type="ECO:0000313" key="13">
    <source>
        <dbReference type="Proteomes" id="UP000827544"/>
    </source>
</evidence>
<dbReference type="InterPro" id="IPR036397">
    <property type="entry name" value="RNaseH_sf"/>
</dbReference>
<keyword evidence="9" id="KW-0238">DNA-binding</keyword>
<reference evidence="12" key="1">
    <citation type="submission" date="2021-10" db="EMBL/GenBank/DDBJ databases">
        <authorList>
            <person name="Lavering E.D."/>
            <person name="James R."/>
            <person name="Fairholm J.D."/>
            <person name="Ogilvie B.H."/>
            <person name="Thurgood T.L."/>
            <person name="Robison R.A."/>
            <person name="Grose J.H."/>
        </authorList>
    </citation>
    <scope>NUCLEOTIDE SEQUENCE</scope>
</reference>
<keyword evidence="3" id="KW-0540">Nuclease</keyword>
<dbReference type="InterPro" id="IPR002176">
    <property type="entry name" value="X-over_junc_endoDNase_RuvC"/>
</dbReference>
<comment type="similarity">
    <text evidence="1">Belongs to the RuvC family.</text>
</comment>
<dbReference type="GO" id="GO:0046872">
    <property type="term" value="F:metal ion binding"/>
    <property type="evidence" value="ECO:0007669"/>
    <property type="project" value="UniProtKB-KW"/>
</dbReference>
<gene>
    <name evidence="12" type="ORF">NATE_199</name>
</gene>
<dbReference type="GO" id="GO:0003677">
    <property type="term" value="F:DNA binding"/>
    <property type="evidence" value="ECO:0007669"/>
    <property type="project" value="UniProtKB-KW"/>
</dbReference>
<evidence type="ECO:0000256" key="8">
    <source>
        <dbReference type="ARBA" id="ARBA00022842"/>
    </source>
</evidence>
<organism evidence="12 13">
    <name type="scientific">Bacillus phage vB_BanS_Nate</name>
    <dbReference type="NCBI Taxonomy" id="2894788"/>
    <lineage>
        <taxon>Viruses</taxon>
        <taxon>Duplodnaviria</taxon>
        <taxon>Heunggongvirae</taxon>
        <taxon>Uroviricota</taxon>
        <taxon>Caudoviricetes</taxon>
        <taxon>Joanripponvirinae</taxon>
        <taxon>Natevirus</taxon>
        <taxon>Natevirus nate</taxon>
    </lineage>
</organism>
<keyword evidence="2" id="KW-0963">Cytoplasm</keyword>
<dbReference type="Gene3D" id="3.30.420.10">
    <property type="entry name" value="Ribonuclease H-like superfamily/Ribonuclease H"/>
    <property type="match status" value="1"/>
</dbReference>
<keyword evidence="5" id="KW-0255">Endonuclease</keyword>
<evidence type="ECO:0000256" key="6">
    <source>
        <dbReference type="ARBA" id="ARBA00022763"/>
    </source>
</evidence>
<dbReference type="SUPFAM" id="SSF53098">
    <property type="entry name" value="Ribonuclease H-like"/>
    <property type="match status" value="1"/>
</dbReference>
<evidence type="ECO:0000256" key="9">
    <source>
        <dbReference type="ARBA" id="ARBA00023125"/>
    </source>
</evidence>
<keyword evidence="7" id="KW-0378">Hydrolase</keyword>
<evidence type="ECO:0000256" key="10">
    <source>
        <dbReference type="ARBA" id="ARBA00023172"/>
    </source>
</evidence>
<evidence type="ECO:0000256" key="3">
    <source>
        <dbReference type="ARBA" id="ARBA00022722"/>
    </source>
</evidence>
<dbReference type="Pfam" id="PF02075">
    <property type="entry name" value="RuvC"/>
    <property type="match status" value="1"/>
</dbReference>
<dbReference type="Proteomes" id="UP000827544">
    <property type="component" value="Segment"/>
</dbReference>
<dbReference type="EMBL" id="OK499992">
    <property type="protein sequence ID" value="UGO51052.1"/>
    <property type="molecule type" value="Genomic_DNA"/>
</dbReference>
<keyword evidence="4" id="KW-0479">Metal-binding</keyword>
<evidence type="ECO:0000256" key="4">
    <source>
        <dbReference type="ARBA" id="ARBA00022723"/>
    </source>
</evidence>
<proteinExistence type="inferred from homology"/>
<dbReference type="InterPro" id="IPR012337">
    <property type="entry name" value="RNaseH-like_sf"/>
</dbReference>
<dbReference type="GO" id="GO:0004520">
    <property type="term" value="F:DNA endonuclease activity"/>
    <property type="evidence" value="ECO:0007669"/>
    <property type="project" value="InterPro"/>
</dbReference>
<evidence type="ECO:0000256" key="2">
    <source>
        <dbReference type="ARBA" id="ARBA00022490"/>
    </source>
</evidence>
<keyword evidence="11" id="KW-0234">DNA repair</keyword>
<evidence type="ECO:0000313" key="12">
    <source>
        <dbReference type="EMBL" id="UGO51052.1"/>
    </source>
</evidence>
<keyword evidence="10" id="KW-0233">DNA recombination</keyword>
<dbReference type="PANTHER" id="PTHR30194">
    <property type="entry name" value="CROSSOVER JUNCTION ENDODEOXYRIBONUCLEASE RUVC"/>
    <property type="match status" value="1"/>
</dbReference>
<protein>
    <submittedName>
        <fullName evidence="12">Holliday-junction resolvase</fullName>
    </submittedName>
</protein>
<dbReference type="PANTHER" id="PTHR30194:SF3">
    <property type="entry name" value="CROSSOVER JUNCTION ENDODEOXYRIBONUCLEASE RUVC"/>
    <property type="match status" value="1"/>
</dbReference>
<keyword evidence="8" id="KW-0460">Magnesium</keyword>
<evidence type="ECO:0000256" key="1">
    <source>
        <dbReference type="ARBA" id="ARBA00009518"/>
    </source>
</evidence>
<dbReference type="GO" id="GO:0006281">
    <property type="term" value="P:DNA repair"/>
    <property type="evidence" value="ECO:0007669"/>
    <property type="project" value="UniProtKB-KW"/>
</dbReference>
<keyword evidence="6" id="KW-0227">DNA damage</keyword>
<evidence type="ECO:0000256" key="11">
    <source>
        <dbReference type="ARBA" id="ARBA00023204"/>
    </source>
</evidence>
<sequence length="200" mass="23078">MTGIKNNDIIKEELSKMNKKRYLYGLDISLKNTGLAIYDLDEQKFVYIGSFSTEKIYATRDYKGLHLNALKLKKIVDWIKPVIIEYPPSVVAIERMFSRFPLETQAIAKATGVIQCMLWNKPQELYPPKEVKAHIWHGGASKDDLMKIIKERYPYLEMANDDESDAVAVAITYLIKNGLIEWEKPAPPEKKKRKTKKKGE</sequence>